<comment type="PTM">
    <text evidence="4">Ubiquitinated in the presence of host E1 ubiquitin-activating enzyme, E2 ubiquitin-conjugating enzyme and ubiquitin.</text>
</comment>
<dbReference type="EMBL" id="CP021109">
    <property type="protein sequence ID" value="ARP85916.1"/>
    <property type="molecule type" value="Genomic_DNA"/>
</dbReference>
<keyword evidence="3 4" id="KW-0833">Ubl conjugation pathway</keyword>
<comment type="similarity">
    <text evidence="4">Belongs to the LRR-containing bacterial E3 ligase family.</text>
</comment>
<dbReference type="Pfam" id="PF14496">
    <property type="entry name" value="NEL"/>
    <property type="match status" value="1"/>
</dbReference>
<protein>
    <recommendedName>
        <fullName evidence="6">NEL domain-containing protein</fullName>
    </recommendedName>
</protein>
<feature type="active site" description="Glycyl thioester intermediate" evidence="4">
    <location>
        <position position="88"/>
    </location>
</feature>
<dbReference type="AlphaFoldDB" id="A0A1W6YXX9"/>
<evidence type="ECO:0000313" key="7">
    <source>
        <dbReference type="EMBL" id="ARP85916.1"/>
    </source>
</evidence>
<dbReference type="GO" id="GO:0016567">
    <property type="term" value="P:protein ubiquitination"/>
    <property type="evidence" value="ECO:0007669"/>
    <property type="project" value="InterPro"/>
</dbReference>
<gene>
    <name evidence="7" type="ORF">CAL13_06645</name>
</gene>
<dbReference type="PROSITE" id="PS52053">
    <property type="entry name" value="NEL"/>
    <property type="match status" value="1"/>
</dbReference>
<feature type="domain" description="NEL" evidence="6">
    <location>
        <begin position="1"/>
        <end position="295"/>
    </location>
</feature>
<evidence type="ECO:0000256" key="4">
    <source>
        <dbReference type="PROSITE-ProRule" id="PRU01398"/>
    </source>
</evidence>
<keyword evidence="8" id="KW-1185">Reference proteome</keyword>
<evidence type="ECO:0000256" key="3">
    <source>
        <dbReference type="ARBA" id="ARBA00022786"/>
    </source>
</evidence>
<keyword evidence="2" id="KW-0677">Repeat</keyword>
<feature type="compositionally biased region" description="Basic and acidic residues" evidence="5">
    <location>
        <begin position="294"/>
        <end position="314"/>
    </location>
</feature>
<name>A0A1W6YXX9_9BORD</name>
<dbReference type="Gene3D" id="1.20.58.90">
    <property type="match status" value="1"/>
</dbReference>
<dbReference type="PANTHER" id="PTHR47114">
    <property type="match status" value="1"/>
</dbReference>
<keyword evidence="4" id="KW-0964">Secreted</keyword>
<dbReference type="GO" id="GO:0005576">
    <property type="term" value="C:extracellular region"/>
    <property type="evidence" value="ECO:0007669"/>
    <property type="project" value="UniProtKB-UniRule"/>
</dbReference>
<dbReference type="InterPro" id="IPR029487">
    <property type="entry name" value="NEL_dom"/>
</dbReference>
<evidence type="ECO:0000256" key="2">
    <source>
        <dbReference type="ARBA" id="ARBA00022737"/>
    </source>
</evidence>
<evidence type="ECO:0000259" key="6">
    <source>
        <dbReference type="PROSITE" id="PS52053"/>
    </source>
</evidence>
<keyword evidence="4" id="KW-0832">Ubl conjugation</keyword>
<dbReference type="Gene3D" id="1.20.58.360">
    <property type="entry name" value="Shigella T3SS effector IpaH defines"/>
    <property type="match status" value="1"/>
</dbReference>
<keyword evidence="1" id="KW-0433">Leucine-rich repeat</keyword>
<dbReference type="GO" id="GO:0004842">
    <property type="term" value="F:ubiquitin-protein transferase activity"/>
    <property type="evidence" value="ECO:0007669"/>
    <property type="project" value="UniProtKB-UniRule"/>
</dbReference>
<dbReference type="PANTHER" id="PTHR47114:SF2">
    <property type="entry name" value="OLIGODENDROCYTE-MYELIN GLYCOPROTEIN"/>
    <property type="match status" value="1"/>
</dbReference>
<evidence type="ECO:0000256" key="5">
    <source>
        <dbReference type="SAM" id="MobiDB-lite"/>
    </source>
</evidence>
<proteinExistence type="inferred from homology"/>
<reference evidence="7 8" key="1">
    <citation type="submission" date="2017-05" db="EMBL/GenBank/DDBJ databases">
        <title>Complete and WGS of Bordetella genogroups.</title>
        <authorList>
            <person name="Spilker T."/>
            <person name="LiPuma J."/>
        </authorList>
    </citation>
    <scope>NUCLEOTIDE SEQUENCE [LARGE SCALE GENOMIC DNA]</scope>
    <source>
        <strain evidence="7 8">AU17164</strain>
    </source>
</reference>
<feature type="region of interest" description="Disordered" evidence="5">
    <location>
        <begin position="288"/>
        <end position="314"/>
    </location>
</feature>
<accession>A0A1W6YXX9</accession>
<evidence type="ECO:0000256" key="1">
    <source>
        <dbReference type="ARBA" id="ARBA00022614"/>
    </source>
</evidence>
<sequence>MAQVVRHWWTEPSVQAQSRWEAIDRALGTRADAKEFAIFLDRLRATLSYRDPAFRAQVHDWLAELSKPDRATLLDETLAVCRGGTESCEDRLVATWNDAQNLRRNDDIRNGVYDERIDEVLDTARQMFRIDILTDIARRHERGHAVEDPVELYLAYVVRLRSVLGLTTVAPAMQFYPLSGLSQADLTAARDTVLAREREEFDDFLVLDYEPWQTLLRRQDPQAYAQAEQEAHRLLASTFKQRLQEEVDKLGLDAADRDAVEDARKDLGPSIMRRIRYEALAPLTRARLQTLEQAPEREAVEEAAAREDARTPPG</sequence>
<dbReference type="Gene3D" id="1.20.1270.130">
    <property type="entry name" value="Shigella T3SS effector IpaH domain"/>
    <property type="match status" value="1"/>
</dbReference>
<keyword evidence="4" id="KW-1035">Host cytoplasm</keyword>
<evidence type="ECO:0000313" key="8">
    <source>
        <dbReference type="Proteomes" id="UP000194139"/>
    </source>
</evidence>
<keyword evidence="4" id="KW-0808">Transferase</keyword>
<dbReference type="InterPro" id="IPR051071">
    <property type="entry name" value="LRR-bact_E3_ubiq_ligases"/>
</dbReference>
<organism evidence="7 8">
    <name type="scientific">Bordetella genomosp. 9</name>
    <dbReference type="NCBI Taxonomy" id="1416803"/>
    <lineage>
        <taxon>Bacteria</taxon>
        <taxon>Pseudomonadati</taxon>
        <taxon>Pseudomonadota</taxon>
        <taxon>Betaproteobacteria</taxon>
        <taxon>Burkholderiales</taxon>
        <taxon>Alcaligenaceae</taxon>
        <taxon>Bordetella</taxon>
    </lineage>
</organism>
<dbReference type="Proteomes" id="UP000194139">
    <property type="component" value="Chromosome"/>
</dbReference>